<evidence type="ECO:0000313" key="1">
    <source>
        <dbReference type="EMBL" id="KAK7825743.1"/>
    </source>
</evidence>
<sequence>MKPNFKKTVMDLVEWHQPIIFVIIETHIDDQRADDIIRRLPFDGHILLKPLGERGRRLPASSNWTACKVGGVIFNKGLKWSISNGEVVSAWDDFWLASGPLRKLIQGPLLEGEGKKSAKEFLANVLHTASNKSFDEDGFSIGSSAVKALERTDLLLPQIVQDGLNDQLHKFMSSLENRKFNQLFLKENLQTNAISCSSHLHMDSSESQDSQLA</sequence>
<dbReference type="Proteomes" id="UP000237347">
    <property type="component" value="Unassembled WGS sequence"/>
</dbReference>
<name>A0AAW0JGH6_QUESU</name>
<evidence type="ECO:0000313" key="2">
    <source>
        <dbReference type="Proteomes" id="UP000237347"/>
    </source>
</evidence>
<accession>A0AAW0JGH6</accession>
<dbReference type="EMBL" id="PKMF04000565">
    <property type="protein sequence ID" value="KAK7825743.1"/>
    <property type="molecule type" value="Genomic_DNA"/>
</dbReference>
<reference evidence="1 2" key="1">
    <citation type="journal article" date="2018" name="Sci. Data">
        <title>The draft genome sequence of cork oak.</title>
        <authorList>
            <person name="Ramos A.M."/>
            <person name="Usie A."/>
            <person name="Barbosa P."/>
            <person name="Barros P.M."/>
            <person name="Capote T."/>
            <person name="Chaves I."/>
            <person name="Simoes F."/>
            <person name="Abreu I."/>
            <person name="Carrasquinho I."/>
            <person name="Faro C."/>
            <person name="Guimaraes J.B."/>
            <person name="Mendonca D."/>
            <person name="Nobrega F."/>
            <person name="Rodrigues L."/>
            <person name="Saibo N.J.M."/>
            <person name="Varela M.C."/>
            <person name="Egas C."/>
            <person name="Matos J."/>
            <person name="Miguel C.M."/>
            <person name="Oliveira M.M."/>
            <person name="Ricardo C.P."/>
            <person name="Goncalves S."/>
        </authorList>
    </citation>
    <scope>NUCLEOTIDE SEQUENCE [LARGE SCALE GENOMIC DNA]</scope>
    <source>
        <strain evidence="2">cv. HL8</strain>
    </source>
</reference>
<dbReference type="AlphaFoldDB" id="A0AAW0JGH6"/>
<proteinExistence type="predicted"/>
<protein>
    <submittedName>
        <fullName evidence="1">Uncharacterized protein</fullName>
    </submittedName>
</protein>
<gene>
    <name evidence="1" type="ORF">CFP56_032768</name>
</gene>
<comment type="caution">
    <text evidence="1">The sequence shown here is derived from an EMBL/GenBank/DDBJ whole genome shotgun (WGS) entry which is preliminary data.</text>
</comment>
<organism evidence="1 2">
    <name type="scientific">Quercus suber</name>
    <name type="common">Cork oak</name>
    <dbReference type="NCBI Taxonomy" id="58331"/>
    <lineage>
        <taxon>Eukaryota</taxon>
        <taxon>Viridiplantae</taxon>
        <taxon>Streptophyta</taxon>
        <taxon>Embryophyta</taxon>
        <taxon>Tracheophyta</taxon>
        <taxon>Spermatophyta</taxon>
        <taxon>Magnoliopsida</taxon>
        <taxon>eudicotyledons</taxon>
        <taxon>Gunneridae</taxon>
        <taxon>Pentapetalae</taxon>
        <taxon>rosids</taxon>
        <taxon>fabids</taxon>
        <taxon>Fagales</taxon>
        <taxon>Fagaceae</taxon>
        <taxon>Quercus</taxon>
    </lineage>
</organism>
<keyword evidence="2" id="KW-1185">Reference proteome</keyword>